<dbReference type="PANTHER" id="PTHR10151">
    <property type="entry name" value="ECTONUCLEOTIDE PYROPHOSPHATASE/PHOSPHODIESTERASE"/>
    <property type="match status" value="1"/>
</dbReference>
<dbReference type="GO" id="GO:0016787">
    <property type="term" value="F:hydrolase activity"/>
    <property type="evidence" value="ECO:0007669"/>
    <property type="project" value="UniProtKB-ARBA"/>
</dbReference>
<dbReference type="Pfam" id="PF01663">
    <property type="entry name" value="Phosphodiest"/>
    <property type="match status" value="1"/>
</dbReference>
<accession>A0A8X6UMZ7</accession>
<dbReference type="InterPro" id="IPR002591">
    <property type="entry name" value="Phosphodiest/P_Trfase"/>
</dbReference>
<dbReference type="AlphaFoldDB" id="A0A8X6UMZ7"/>
<organism evidence="1 2">
    <name type="scientific">Nephila pilipes</name>
    <name type="common">Giant wood spider</name>
    <name type="synonym">Nephila maculata</name>
    <dbReference type="NCBI Taxonomy" id="299642"/>
    <lineage>
        <taxon>Eukaryota</taxon>
        <taxon>Metazoa</taxon>
        <taxon>Ecdysozoa</taxon>
        <taxon>Arthropoda</taxon>
        <taxon>Chelicerata</taxon>
        <taxon>Arachnida</taxon>
        <taxon>Araneae</taxon>
        <taxon>Araneomorphae</taxon>
        <taxon>Entelegynae</taxon>
        <taxon>Araneoidea</taxon>
        <taxon>Nephilidae</taxon>
        <taxon>Nephila</taxon>
    </lineage>
</organism>
<name>A0A8X6UMZ7_NEPPI</name>
<dbReference type="OrthoDB" id="6413650at2759"/>
<evidence type="ECO:0000313" key="2">
    <source>
        <dbReference type="Proteomes" id="UP000887013"/>
    </source>
</evidence>
<dbReference type="SUPFAM" id="SSF53649">
    <property type="entry name" value="Alkaline phosphatase-like"/>
    <property type="match status" value="1"/>
</dbReference>
<dbReference type="Proteomes" id="UP000887013">
    <property type="component" value="Unassembled WGS sequence"/>
</dbReference>
<proteinExistence type="predicted"/>
<evidence type="ECO:0000313" key="1">
    <source>
        <dbReference type="EMBL" id="GFU32800.1"/>
    </source>
</evidence>
<protein>
    <submittedName>
        <fullName evidence="1">Uncharacterized protein</fullName>
    </submittedName>
</protein>
<gene>
    <name evidence="1" type="primary">enpp6</name>
    <name evidence="1" type="ORF">NPIL_609711</name>
</gene>
<dbReference type="Gene3D" id="3.40.720.10">
    <property type="entry name" value="Alkaline Phosphatase, subunit A"/>
    <property type="match status" value="1"/>
</dbReference>
<comment type="caution">
    <text evidence="1">The sequence shown here is derived from an EMBL/GenBank/DDBJ whole genome shotgun (WGS) entry which is preliminary data.</text>
</comment>
<dbReference type="EMBL" id="BMAW01033983">
    <property type="protein sequence ID" value="GFU32800.1"/>
    <property type="molecule type" value="Genomic_DNA"/>
</dbReference>
<keyword evidence="2" id="KW-1185">Reference proteome</keyword>
<dbReference type="InterPro" id="IPR017850">
    <property type="entry name" value="Alkaline_phosphatase_core_sf"/>
</dbReference>
<sequence>MDFGGVSAIIPQPGMLNKLVQEISADKIEGLRLYKKEDLPEKYHLKGSHKTAPLILIAKKGYYIDLLGDSKEASNVNKFMGHHGYDPEEVEDMRTIFLATGPDFKKGRKTEALHITDIYNVMCKVLDIPALPNNGSWENVKSMFAKESHLPVVDSGASLTVNNHYFMCAVFVTTFIQVFSMMTSRYL</sequence>
<dbReference type="PANTHER" id="PTHR10151:SF120">
    <property type="entry name" value="BIS(5'-ADENOSYL)-TRIPHOSPHATASE"/>
    <property type="match status" value="1"/>
</dbReference>
<reference evidence="1" key="1">
    <citation type="submission" date="2020-08" db="EMBL/GenBank/DDBJ databases">
        <title>Multicomponent nature underlies the extraordinary mechanical properties of spider dragline silk.</title>
        <authorList>
            <person name="Kono N."/>
            <person name="Nakamura H."/>
            <person name="Mori M."/>
            <person name="Yoshida Y."/>
            <person name="Ohtoshi R."/>
            <person name="Malay A.D."/>
            <person name="Moran D.A.P."/>
            <person name="Tomita M."/>
            <person name="Numata K."/>
            <person name="Arakawa K."/>
        </authorList>
    </citation>
    <scope>NUCLEOTIDE SEQUENCE</scope>
</reference>